<dbReference type="RefSeq" id="WP_269606708.1">
    <property type="nucleotide sequence ID" value="NZ_JAPWIJ010000007.1"/>
</dbReference>
<dbReference type="PANTHER" id="PTHR12992:SF11">
    <property type="entry name" value="MITOCHONDRIAL COENZYME A DIPHOSPHATASE NUDT8"/>
    <property type="match status" value="1"/>
</dbReference>
<dbReference type="PRINTS" id="PR00502">
    <property type="entry name" value="NUDIXFAMILY"/>
</dbReference>
<evidence type="ECO:0000259" key="9">
    <source>
        <dbReference type="PROSITE" id="PS51462"/>
    </source>
</evidence>
<accession>A0ABT4MHF8</accession>
<keyword evidence="6" id="KW-0460">Magnesium</keyword>
<keyword evidence="4" id="KW-0479">Metal-binding</keyword>
<evidence type="ECO:0000313" key="10">
    <source>
        <dbReference type="EMBL" id="MCZ4520427.1"/>
    </source>
</evidence>
<evidence type="ECO:0000256" key="5">
    <source>
        <dbReference type="ARBA" id="ARBA00022801"/>
    </source>
</evidence>
<feature type="domain" description="Nudix hydrolase" evidence="9">
    <location>
        <begin position="35"/>
        <end position="168"/>
    </location>
</feature>
<evidence type="ECO:0000256" key="6">
    <source>
        <dbReference type="ARBA" id="ARBA00022842"/>
    </source>
</evidence>
<comment type="caution">
    <text evidence="10">The sequence shown here is derived from an EMBL/GenBank/DDBJ whole genome shotgun (WGS) entry which is preliminary data.</text>
</comment>
<comment type="cofactor">
    <cofactor evidence="2">
        <name>Mg(2+)</name>
        <dbReference type="ChEBI" id="CHEBI:18420"/>
    </cofactor>
</comment>
<evidence type="ECO:0000256" key="1">
    <source>
        <dbReference type="ARBA" id="ARBA00001936"/>
    </source>
</evidence>
<dbReference type="Proteomes" id="UP001081071">
    <property type="component" value="Unassembled WGS sequence"/>
</dbReference>
<sequence>MSDDTSAESAEDLLDRGSVARELAGFTHRTAQADGLRAAAVAVALGGAPGDRRMLLTKRPSRLRAHPGQYALPGGGVDPGESAIEACLRELHEELGIRAVTTDILGRLDDYVTRSGYVITPFVVWVGDYSSTLRPNEDEVSEVFEVTVDELDVDAQFVSIPESSRPVIRWPYRTGAIHAPTGAIVHQFREVAMHGRHTRVADFEQPVFAWR</sequence>
<evidence type="ECO:0000256" key="8">
    <source>
        <dbReference type="RuleBase" id="RU003476"/>
    </source>
</evidence>
<comment type="similarity">
    <text evidence="3 8">Belongs to the Nudix hydrolase family.</text>
</comment>
<protein>
    <submittedName>
        <fullName evidence="10">CoA pyrophosphatase</fullName>
    </submittedName>
</protein>
<dbReference type="Pfam" id="PF00293">
    <property type="entry name" value="NUDIX"/>
    <property type="match status" value="1"/>
</dbReference>
<dbReference type="PROSITE" id="PS51462">
    <property type="entry name" value="NUDIX"/>
    <property type="match status" value="1"/>
</dbReference>
<dbReference type="Gene3D" id="3.90.79.10">
    <property type="entry name" value="Nucleoside Triphosphate Pyrophosphohydrolase"/>
    <property type="match status" value="1"/>
</dbReference>
<reference evidence="10" key="1">
    <citation type="submission" date="2022-12" db="EMBL/GenBank/DDBJ databases">
        <authorList>
            <person name="Krivoruchko A.V."/>
            <person name="Elkin A."/>
        </authorList>
    </citation>
    <scope>NUCLEOTIDE SEQUENCE</scope>
    <source>
        <strain evidence="10">IEGM 1391</strain>
    </source>
</reference>
<dbReference type="PANTHER" id="PTHR12992">
    <property type="entry name" value="NUDIX HYDROLASE"/>
    <property type="match status" value="1"/>
</dbReference>
<evidence type="ECO:0000256" key="7">
    <source>
        <dbReference type="ARBA" id="ARBA00023211"/>
    </source>
</evidence>
<dbReference type="InterPro" id="IPR020084">
    <property type="entry name" value="NUDIX_hydrolase_CS"/>
</dbReference>
<dbReference type="CDD" id="cd03426">
    <property type="entry name" value="NUDIX_CoAse_Nudt7"/>
    <property type="match status" value="1"/>
</dbReference>
<keyword evidence="5 8" id="KW-0378">Hydrolase</keyword>
<organism evidence="10 11">
    <name type="scientific">Rhodococcus ruber</name>
    <dbReference type="NCBI Taxonomy" id="1830"/>
    <lineage>
        <taxon>Bacteria</taxon>
        <taxon>Bacillati</taxon>
        <taxon>Actinomycetota</taxon>
        <taxon>Actinomycetes</taxon>
        <taxon>Mycobacteriales</taxon>
        <taxon>Nocardiaceae</taxon>
        <taxon>Rhodococcus</taxon>
    </lineage>
</organism>
<comment type="cofactor">
    <cofactor evidence="1">
        <name>Mn(2+)</name>
        <dbReference type="ChEBI" id="CHEBI:29035"/>
    </cofactor>
</comment>
<dbReference type="InterPro" id="IPR045121">
    <property type="entry name" value="CoAse"/>
</dbReference>
<name>A0ABT4MHF8_9NOCA</name>
<dbReference type="PROSITE" id="PS00893">
    <property type="entry name" value="NUDIX_BOX"/>
    <property type="match status" value="1"/>
</dbReference>
<gene>
    <name evidence="10" type="ORF">O4220_18085</name>
</gene>
<keyword evidence="7" id="KW-0464">Manganese</keyword>
<dbReference type="InterPro" id="IPR015797">
    <property type="entry name" value="NUDIX_hydrolase-like_dom_sf"/>
</dbReference>
<proteinExistence type="inferred from homology"/>
<evidence type="ECO:0000256" key="3">
    <source>
        <dbReference type="ARBA" id="ARBA00005582"/>
    </source>
</evidence>
<dbReference type="InterPro" id="IPR000086">
    <property type="entry name" value="NUDIX_hydrolase_dom"/>
</dbReference>
<dbReference type="InterPro" id="IPR020476">
    <property type="entry name" value="Nudix_hydrolase"/>
</dbReference>
<keyword evidence="11" id="KW-1185">Reference proteome</keyword>
<dbReference type="SUPFAM" id="SSF55811">
    <property type="entry name" value="Nudix"/>
    <property type="match status" value="1"/>
</dbReference>
<evidence type="ECO:0000256" key="2">
    <source>
        <dbReference type="ARBA" id="ARBA00001946"/>
    </source>
</evidence>
<evidence type="ECO:0000313" key="11">
    <source>
        <dbReference type="Proteomes" id="UP001081071"/>
    </source>
</evidence>
<dbReference type="EMBL" id="JAPWIJ010000007">
    <property type="protein sequence ID" value="MCZ4520427.1"/>
    <property type="molecule type" value="Genomic_DNA"/>
</dbReference>
<evidence type="ECO:0000256" key="4">
    <source>
        <dbReference type="ARBA" id="ARBA00022723"/>
    </source>
</evidence>